<dbReference type="STRING" id="1448308.A0A2T2PD04"/>
<dbReference type="Proteomes" id="UP000240883">
    <property type="component" value="Unassembled WGS sequence"/>
</dbReference>
<keyword evidence="3" id="KW-1185">Reference proteome</keyword>
<feature type="region of interest" description="Disordered" evidence="1">
    <location>
        <begin position="490"/>
        <end position="529"/>
    </location>
</feature>
<reference evidence="2 3" key="1">
    <citation type="journal article" date="2018" name="Front. Microbiol.">
        <title>Genome-Wide Analysis of Corynespora cassiicola Leaf Fall Disease Putative Effectors.</title>
        <authorList>
            <person name="Lopez D."/>
            <person name="Ribeiro S."/>
            <person name="Label P."/>
            <person name="Fumanal B."/>
            <person name="Venisse J.S."/>
            <person name="Kohler A."/>
            <person name="de Oliveira R.R."/>
            <person name="Labutti K."/>
            <person name="Lipzen A."/>
            <person name="Lail K."/>
            <person name="Bauer D."/>
            <person name="Ohm R.A."/>
            <person name="Barry K.W."/>
            <person name="Spatafora J."/>
            <person name="Grigoriev I.V."/>
            <person name="Martin F.M."/>
            <person name="Pujade-Renaud V."/>
        </authorList>
    </citation>
    <scope>NUCLEOTIDE SEQUENCE [LARGE SCALE GENOMIC DNA]</scope>
    <source>
        <strain evidence="2 3">Philippines</strain>
    </source>
</reference>
<feature type="region of interest" description="Disordered" evidence="1">
    <location>
        <begin position="301"/>
        <end position="321"/>
    </location>
</feature>
<gene>
    <name evidence="2" type="ORF">BS50DRAFT_628686</name>
</gene>
<evidence type="ECO:0000313" key="3">
    <source>
        <dbReference type="Proteomes" id="UP000240883"/>
    </source>
</evidence>
<organism evidence="2 3">
    <name type="scientific">Corynespora cassiicola Philippines</name>
    <dbReference type="NCBI Taxonomy" id="1448308"/>
    <lineage>
        <taxon>Eukaryota</taxon>
        <taxon>Fungi</taxon>
        <taxon>Dikarya</taxon>
        <taxon>Ascomycota</taxon>
        <taxon>Pezizomycotina</taxon>
        <taxon>Dothideomycetes</taxon>
        <taxon>Pleosporomycetidae</taxon>
        <taxon>Pleosporales</taxon>
        <taxon>Corynesporascaceae</taxon>
        <taxon>Corynespora</taxon>
    </lineage>
</organism>
<dbReference type="EMBL" id="KZ678128">
    <property type="protein sequence ID" value="PSN75515.1"/>
    <property type="molecule type" value="Genomic_DNA"/>
</dbReference>
<dbReference type="AlphaFoldDB" id="A0A2T2PD04"/>
<name>A0A2T2PD04_CORCC</name>
<accession>A0A2T2PD04</accession>
<protein>
    <submittedName>
        <fullName evidence="2">Uncharacterized protein</fullName>
    </submittedName>
</protein>
<feature type="region of interest" description="Disordered" evidence="1">
    <location>
        <begin position="591"/>
        <end position="612"/>
    </location>
</feature>
<evidence type="ECO:0000313" key="2">
    <source>
        <dbReference type="EMBL" id="PSN75515.1"/>
    </source>
</evidence>
<evidence type="ECO:0000256" key="1">
    <source>
        <dbReference type="SAM" id="MobiDB-lite"/>
    </source>
</evidence>
<feature type="compositionally biased region" description="Low complexity" evidence="1">
    <location>
        <begin position="512"/>
        <end position="529"/>
    </location>
</feature>
<sequence>MSIITIIALTPRSPRIYSPVTEGVFREERQKFEIQHENYLREVETKRAHDQARKDLEWAARADRMARDPGSLLNWRPLVLPPGASPEIIAYHENGRKWARIQAYSNIINPRLIELQNSHQDAERFLIIGNSLLDCFMIIGPDLKIISDNLMDRSALRGIAGMSWDFAGLGWLYCFLYNQPGHEVPTSMANLFHALVEILLLVGFTRQELEREAQYFHFPTYLPPQRNYTPSAPQVSVPVNLTAATQYQPNYSSHVLTDDLSRPAVISATMVPTPEPLPTFSLQQPIRNEPAVEIGHDLAESSALNTSRESERQTPSQDEANSAAYLSHDNLDQPEPKMVPQSSTIAPFNVEASNANPVTTDFQYPHGNSLADKIPSPSPDVSPSISAKVIDRTPKLGPLENKKPEATDSAILKKPAPAFLPASTNSQHHMNLLNNASRTFKLATGRPMISSMHTATTDPSTKAFLNQSPAGFGSVEVKSPVKSTFEQSAPSMARSILPNNSAPLPTPAVQKSAQPSVPAASVSQSSHPSLAIATPSKLTHKETPPSVSRAPAPTIKRYTGAGIFGLADEDDVRSTAKPGSSTISVGDMTASLIDPSAPKSNSGSIGPTIEELRTSPTPAKDIIAFVMSPKMQTRCRKDITKIKRKLERDEEPVEVDMAWLLEALQTILRGKELKFDGELVLDSIAGFYWELVILKDEAIETYGKLATACEEFGTMVSLLRAVREMFRDQE</sequence>
<proteinExistence type="predicted"/>
<feature type="compositionally biased region" description="Polar residues" evidence="1">
    <location>
        <begin position="302"/>
        <end position="320"/>
    </location>
</feature>